<dbReference type="PANTHER" id="PTHR27002:SF970">
    <property type="entry name" value="CYSTEINE-RICH RECEPTOR-LIKE KINASE"/>
    <property type="match status" value="1"/>
</dbReference>
<dbReference type="GO" id="GO:0004674">
    <property type="term" value="F:protein serine/threonine kinase activity"/>
    <property type="evidence" value="ECO:0007669"/>
    <property type="project" value="UniProtKB-KW"/>
</dbReference>
<name>A0A0S3S9C0_PHAAN</name>
<dbReference type="InterPro" id="IPR000719">
    <property type="entry name" value="Prot_kinase_dom"/>
</dbReference>
<dbReference type="Gene3D" id="3.30.430.20">
    <property type="entry name" value="Gnk2 domain, C-X8-C-X2-C motif"/>
    <property type="match status" value="2"/>
</dbReference>
<comment type="subcellular location">
    <subcellularLocation>
        <location evidence="1">Membrane</location>
        <topology evidence="1">Single-pass membrane protein</topology>
    </subcellularLocation>
</comment>
<dbReference type="FunFam" id="3.30.200.20:FF:000142">
    <property type="entry name" value="Cysteine-rich receptor-like protein kinase 10"/>
    <property type="match status" value="1"/>
</dbReference>
<evidence type="ECO:0000256" key="15">
    <source>
        <dbReference type="SAM" id="Phobius"/>
    </source>
</evidence>
<dbReference type="Pfam" id="PF07714">
    <property type="entry name" value="PK_Tyr_Ser-Thr"/>
    <property type="match status" value="2"/>
</dbReference>
<dbReference type="AlphaFoldDB" id="A0A0S3S9C0"/>
<evidence type="ECO:0000313" key="19">
    <source>
        <dbReference type="EMBL" id="BAT89385.1"/>
    </source>
</evidence>
<evidence type="ECO:0000256" key="9">
    <source>
        <dbReference type="ARBA" id="ARBA00022840"/>
    </source>
</evidence>
<dbReference type="InterPro" id="IPR001245">
    <property type="entry name" value="Ser-Thr/Tyr_kinase_cat_dom"/>
</dbReference>
<dbReference type="CDD" id="cd23509">
    <property type="entry name" value="Gnk2-like"/>
    <property type="match status" value="2"/>
</dbReference>
<dbReference type="Gene3D" id="1.10.510.10">
    <property type="entry name" value="Transferase(Phosphotransferase) domain 1"/>
    <property type="match status" value="1"/>
</dbReference>
<dbReference type="Gene3D" id="3.30.200.20">
    <property type="entry name" value="Phosphorylase Kinase, domain 1"/>
    <property type="match status" value="1"/>
</dbReference>
<feature type="signal peptide" evidence="16">
    <location>
        <begin position="1"/>
        <end position="27"/>
    </location>
</feature>
<keyword evidence="6" id="KW-0677">Repeat</keyword>
<dbReference type="InterPro" id="IPR017441">
    <property type="entry name" value="Protein_kinase_ATP_BS"/>
</dbReference>
<accession>A0A0S3S9C0</accession>
<feature type="transmembrane region" description="Helical" evidence="15">
    <location>
        <begin position="272"/>
        <end position="294"/>
    </location>
</feature>
<evidence type="ECO:0000256" key="1">
    <source>
        <dbReference type="ARBA" id="ARBA00004167"/>
    </source>
</evidence>
<dbReference type="FunFam" id="3.30.430.20:FF:000009">
    <property type="entry name" value="Cysteine-rich receptor-like protein kinase 28"/>
    <property type="match status" value="1"/>
</dbReference>
<evidence type="ECO:0000256" key="12">
    <source>
        <dbReference type="ARBA" id="ARBA00023170"/>
    </source>
</evidence>
<keyword evidence="10 15" id="KW-1133">Transmembrane helix</keyword>
<dbReference type="OrthoDB" id="1372248at2759"/>
<dbReference type="SUPFAM" id="SSF56112">
    <property type="entry name" value="Protein kinase-like (PK-like)"/>
    <property type="match status" value="1"/>
</dbReference>
<keyword evidence="4 15" id="KW-0812">Transmembrane</keyword>
<keyword evidence="8" id="KW-0418">Kinase</keyword>
<evidence type="ECO:0000256" key="10">
    <source>
        <dbReference type="ARBA" id="ARBA00022989"/>
    </source>
</evidence>
<keyword evidence="11 15" id="KW-0472">Membrane</keyword>
<sequence length="620" mass="70209">MYSMIGIQRISFTFLLLLNFRSFITKAEEQSYLGSSCNNTAQQTLSTAYQTNLDRILTWMSSDSGTSNGYNITTIGSNNSSVYGLYYCGGGLAGYFCQVCISTAARETPRLCSNRVSAVVWNDYCLIRYSNEEFFGKAMTYPTWHVLGTKNISNITEIQIGEDFLRSLIRKATNGTNQLYYKDGFNLSATESRYSVVQCSRDLTNEVCRQCLEDILAELHKCCEQKLVWNIWSGSCLIRYDDYMFYLLNTQPPSAPAPNVQDKQGSNNRSKILIITFSVTGPIIVLCFSVYSFWHRKSVRKERLPLPSFHKIQPGEMWNTDLPRIPLITILESTDNFSEASKLGEGGFGSVYKGTLPDGTQIAVKRLSEFSGQGSEEFKNEVMFIAKLRHRNLVRLLACCSEGNEKILVYEYLPNKSLDFHLFDVERRKQFDWKLRLSIINGIARDFGLARAFEVGQNQANTKRVMGTYGYMAPEYAMEGLFSVKSDVFSFGVLVLEIICGRKNGRFYLSDGQILLVYAWRIWYEGKCLELMDPILEKSFIGSEVQRCIQIGLLCVQEDARDRPTMSDVVVMLVSDTVAIPKPKHPAFSVGRMVSEKGSTSRSSNNRSIYDITSSITLPR</sequence>
<evidence type="ECO:0000259" key="17">
    <source>
        <dbReference type="PROSITE" id="PS50011"/>
    </source>
</evidence>
<feature type="domain" description="Gnk2-homologous" evidence="18">
    <location>
        <begin position="140"/>
        <end position="245"/>
    </location>
</feature>
<evidence type="ECO:0008006" key="21">
    <source>
        <dbReference type="Google" id="ProtNLM"/>
    </source>
</evidence>
<dbReference type="GO" id="GO:0005524">
    <property type="term" value="F:ATP binding"/>
    <property type="evidence" value="ECO:0007669"/>
    <property type="project" value="UniProtKB-UniRule"/>
</dbReference>
<keyword evidence="20" id="KW-1185">Reference proteome</keyword>
<evidence type="ECO:0000256" key="13">
    <source>
        <dbReference type="ARBA" id="ARBA00023180"/>
    </source>
</evidence>
<dbReference type="FunFam" id="1.10.510.10:FF:001722">
    <property type="entry name" value="G-type lectin S-receptor-like serine/threonine-protein kinase B120"/>
    <property type="match status" value="1"/>
</dbReference>
<dbReference type="GO" id="GO:0005886">
    <property type="term" value="C:plasma membrane"/>
    <property type="evidence" value="ECO:0007669"/>
    <property type="project" value="TreeGrafter"/>
</dbReference>
<reference evidence="19 20" key="1">
    <citation type="journal article" date="2015" name="Sci. Rep.">
        <title>The power of single molecule real-time sequencing technology in the de novo assembly of a eukaryotic genome.</title>
        <authorList>
            <person name="Sakai H."/>
            <person name="Naito K."/>
            <person name="Ogiso-Tanaka E."/>
            <person name="Takahashi Y."/>
            <person name="Iseki K."/>
            <person name="Muto C."/>
            <person name="Satou K."/>
            <person name="Teruya K."/>
            <person name="Shiroma A."/>
            <person name="Shimoji M."/>
            <person name="Hirano T."/>
            <person name="Itoh T."/>
            <person name="Kaga A."/>
            <person name="Tomooka N."/>
        </authorList>
    </citation>
    <scope>NUCLEOTIDE SEQUENCE [LARGE SCALE GENOMIC DNA]</scope>
    <source>
        <strain evidence="20">cv. Shumari</strain>
    </source>
</reference>
<evidence type="ECO:0000259" key="18">
    <source>
        <dbReference type="PROSITE" id="PS51473"/>
    </source>
</evidence>
<keyword evidence="2" id="KW-0723">Serine/threonine-protein kinase</keyword>
<dbReference type="PROSITE" id="PS50011">
    <property type="entry name" value="PROTEIN_KINASE_DOM"/>
    <property type="match status" value="1"/>
</dbReference>
<dbReference type="Pfam" id="PF01657">
    <property type="entry name" value="Stress-antifung"/>
    <property type="match status" value="2"/>
</dbReference>
<dbReference type="PANTHER" id="PTHR27002">
    <property type="entry name" value="RECEPTOR-LIKE SERINE/THREONINE-PROTEIN KINASE SD1-8"/>
    <property type="match status" value="1"/>
</dbReference>
<evidence type="ECO:0000256" key="2">
    <source>
        <dbReference type="ARBA" id="ARBA00022527"/>
    </source>
</evidence>
<evidence type="ECO:0000256" key="7">
    <source>
        <dbReference type="ARBA" id="ARBA00022741"/>
    </source>
</evidence>
<evidence type="ECO:0000256" key="4">
    <source>
        <dbReference type="ARBA" id="ARBA00022692"/>
    </source>
</evidence>
<evidence type="ECO:0000256" key="16">
    <source>
        <dbReference type="SAM" id="SignalP"/>
    </source>
</evidence>
<feature type="chain" id="PRO_5006617859" description="Protein kinase domain-containing protein" evidence="16">
    <location>
        <begin position="28"/>
        <end position="620"/>
    </location>
</feature>
<feature type="binding site" evidence="14">
    <location>
        <position position="365"/>
    </location>
    <ligand>
        <name>ATP</name>
        <dbReference type="ChEBI" id="CHEBI:30616"/>
    </ligand>
</feature>
<proteinExistence type="predicted"/>
<evidence type="ECO:0000256" key="5">
    <source>
        <dbReference type="ARBA" id="ARBA00022729"/>
    </source>
</evidence>
<dbReference type="InterPro" id="IPR002902">
    <property type="entry name" value="GNK2"/>
</dbReference>
<keyword evidence="3" id="KW-0808">Transferase</keyword>
<feature type="domain" description="Protein kinase" evidence="17">
    <location>
        <begin position="337"/>
        <end position="588"/>
    </location>
</feature>
<evidence type="ECO:0000256" key="6">
    <source>
        <dbReference type="ARBA" id="ARBA00022737"/>
    </source>
</evidence>
<protein>
    <recommendedName>
        <fullName evidence="21">Protein kinase domain-containing protein</fullName>
    </recommendedName>
</protein>
<organism evidence="19 20">
    <name type="scientific">Vigna angularis var. angularis</name>
    <dbReference type="NCBI Taxonomy" id="157739"/>
    <lineage>
        <taxon>Eukaryota</taxon>
        <taxon>Viridiplantae</taxon>
        <taxon>Streptophyta</taxon>
        <taxon>Embryophyta</taxon>
        <taxon>Tracheophyta</taxon>
        <taxon>Spermatophyta</taxon>
        <taxon>Magnoliopsida</taxon>
        <taxon>eudicotyledons</taxon>
        <taxon>Gunneridae</taxon>
        <taxon>Pentapetalae</taxon>
        <taxon>rosids</taxon>
        <taxon>fabids</taxon>
        <taxon>Fabales</taxon>
        <taxon>Fabaceae</taxon>
        <taxon>Papilionoideae</taxon>
        <taxon>50 kb inversion clade</taxon>
        <taxon>NPAAA clade</taxon>
        <taxon>indigoferoid/millettioid clade</taxon>
        <taxon>Phaseoleae</taxon>
        <taxon>Vigna</taxon>
    </lineage>
</organism>
<gene>
    <name evidence="19" type="primary">Vigan.06G033100</name>
    <name evidence="19" type="ORF">VIGAN_06033100</name>
</gene>
<evidence type="ECO:0000256" key="14">
    <source>
        <dbReference type="PROSITE-ProRule" id="PRU10141"/>
    </source>
</evidence>
<keyword evidence="5 16" id="KW-0732">Signal</keyword>
<keyword evidence="9 14" id="KW-0067">ATP-binding</keyword>
<dbReference type="PROSITE" id="PS51473">
    <property type="entry name" value="GNK2"/>
    <property type="match status" value="2"/>
</dbReference>
<feature type="domain" description="Gnk2-homologous" evidence="18">
    <location>
        <begin position="31"/>
        <end position="134"/>
    </location>
</feature>
<dbReference type="InterPro" id="IPR011009">
    <property type="entry name" value="Kinase-like_dom_sf"/>
</dbReference>
<evidence type="ECO:0000256" key="11">
    <source>
        <dbReference type="ARBA" id="ARBA00023136"/>
    </source>
</evidence>
<evidence type="ECO:0000256" key="3">
    <source>
        <dbReference type="ARBA" id="ARBA00022679"/>
    </source>
</evidence>
<keyword evidence="12" id="KW-0675">Receptor</keyword>
<dbReference type="InterPro" id="IPR038408">
    <property type="entry name" value="GNK2_sf"/>
</dbReference>
<evidence type="ECO:0000313" key="20">
    <source>
        <dbReference type="Proteomes" id="UP000291084"/>
    </source>
</evidence>
<dbReference type="EMBL" id="AP015039">
    <property type="protein sequence ID" value="BAT89385.1"/>
    <property type="molecule type" value="Genomic_DNA"/>
</dbReference>
<dbReference type="PROSITE" id="PS00107">
    <property type="entry name" value="PROTEIN_KINASE_ATP"/>
    <property type="match status" value="1"/>
</dbReference>
<keyword evidence="13" id="KW-0325">Glycoprotein</keyword>
<evidence type="ECO:0000256" key="8">
    <source>
        <dbReference type="ARBA" id="ARBA00022777"/>
    </source>
</evidence>
<dbReference type="Proteomes" id="UP000291084">
    <property type="component" value="Chromosome 6"/>
</dbReference>
<keyword evidence="7 14" id="KW-0547">Nucleotide-binding</keyword>